<reference evidence="2" key="1">
    <citation type="submission" date="2018-02" db="EMBL/GenBank/DDBJ databases">
        <authorList>
            <person name="Seth-Smith MB H."/>
            <person name="Seth-Smith H."/>
        </authorList>
    </citation>
    <scope>NUCLEOTIDE SEQUENCE [LARGE SCALE GENOMIC DNA]</scope>
</reference>
<dbReference type="EMBL" id="LR130759">
    <property type="protein sequence ID" value="VDM87526.1"/>
    <property type="molecule type" value="Genomic_DNA"/>
</dbReference>
<dbReference type="KEGG" id="mbai:MB901379_01070"/>
<dbReference type="Proteomes" id="UP000269998">
    <property type="component" value="Chromosome"/>
</dbReference>
<dbReference type="AlphaFoldDB" id="A0A447GAP1"/>
<keyword evidence="2" id="KW-1185">Reference proteome</keyword>
<protein>
    <submittedName>
        <fullName evidence="1">Uncharacterized protein</fullName>
    </submittedName>
</protein>
<gene>
    <name evidence="1" type="ORF">MB901379_01070</name>
</gene>
<organism evidence="1 2">
    <name type="scientific">Mycobacterium basiliense</name>
    <dbReference type="NCBI Taxonomy" id="2094119"/>
    <lineage>
        <taxon>Bacteria</taxon>
        <taxon>Bacillati</taxon>
        <taxon>Actinomycetota</taxon>
        <taxon>Actinomycetes</taxon>
        <taxon>Mycobacteriales</taxon>
        <taxon>Mycobacteriaceae</taxon>
        <taxon>Mycobacterium</taxon>
    </lineage>
</organism>
<accession>A0A447GAP1</accession>
<sequence length="64" mass="7021">MVAALANSHYIEAQTGRTIKKFVRTTGRYRSVKVKAGNQILTAADPLPDDLRDALVKIRADSAH</sequence>
<name>A0A447GAP1_9MYCO</name>
<evidence type="ECO:0000313" key="1">
    <source>
        <dbReference type="EMBL" id="VDM87526.1"/>
    </source>
</evidence>
<evidence type="ECO:0000313" key="2">
    <source>
        <dbReference type="Proteomes" id="UP000269998"/>
    </source>
</evidence>
<proteinExistence type="predicted"/>